<evidence type="ECO:0000256" key="2">
    <source>
        <dbReference type="ARBA" id="ARBA00022729"/>
    </source>
</evidence>
<dbReference type="Gene3D" id="3.40.50.1820">
    <property type="entry name" value="alpha/beta hydrolase"/>
    <property type="match status" value="2"/>
</dbReference>
<keyword evidence="6" id="KW-1185">Reference proteome</keyword>
<sequence>MKKLSILLAATVVLLLSNSCKSESNSIDQLSFKEQLMVLFPNAVIDSLGAKDHFSERYELTIQQPLDHSKPEDGTFEHHIFISHAGYEQPNLLITTGYAARNNTYELSKVFHMNQVLVEYRFYGKSRPDSIPWNYLTNDNALADYHAVSTQLKKIYKNKWMSTGISKGGENVMMYKSKYPDDMDVGVPYVAPLINTREDVRTINHINMLGADICDISLFDTQRMILERKEEILPVLADYMKEKKYEFTELSLEEALEYAVLEYPFSFLQWGGKCEEIPTKESNALEVATHINNVVGFWVYSDAGIDNALPSFYQHMIELGYYGFELEPLKDLLSIVKSSSNMRFAPKGVEMNYNSNYIKEVREYIETKGDKLVYIYGEVDPWYACAPNPNKEVDALKMVLKGGSHATRIKDFSEEDQNKIYKQIQEWLGGTKLYLNE</sequence>
<evidence type="ECO:0000313" key="5">
    <source>
        <dbReference type="EMBL" id="MDT0552940.1"/>
    </source>
</evidence>
<keyword evidence="3" id="KW-0378">Hydrolase</keyword>
<dbReference type="GO" id="GO:0006508">
    <property type="term" value="P:proteolysis"/>
    <property type="evidence" value="ECO:0007669"/>
    <property type="project" value="UniProtKB-KW"/>
</dbReference>
<name>A0ABU2Y6S8_9FLAO</name>
<dbReference type="EMBL" id="JAVRHV010000002">
    <property type="protein sequence ID" value="MDT0552940.1"/>
    <property type="molecule type" value="Genomic_DNA"/>
</dbReference>
<dbReference type="SUPFAM" id="SSF53474">
    <property type="entry name" value="alpha/beta-Hydrolases"/>
    <property type="match status" value="1"/>
</dbReference>
<proteinExistence type="predicted"/>
<dbReference type="Pfam" id="PF05576">
    <property type="entry name" value="Peptidase_S37"/>
    <property type="match status" value="1"/>
</dbReference>
<keyword evidence="1 5" id="KW-0645">Protease</keyword>
<gene>
    <name evidence="5" type="ORF">RM519_06760</name>
</gene>
<reference evidence="5 6" key="1">
    <citation type="submission" date="2023-09" db="EMBL/GenBank/DDBJ databases">
        <authorList>
            <person name="Rey-Velasco X."/>
        </authorList>
    </citation>
    <scope>NUCLEOTIDE SEQUENCE [LARGE SCALE GENOMIC DNA]</scope>
    <source>
        <strain evidence="5 6">P050</strain>
    </source>
</reference>
<comment type="caution">
    <text evidence="5">The sequence shown here is derived from an EMBL/GenBank/DDBJ whole genome shotgun (WGS) entry which is preliminary data.</text>
</comment>
<dbReference type="Proteomes" id="UP001252186">
    <property type="component" value="Unassembled WGS sequence"/>
</dbReference>
<keyword evidence="2 4" id="KW-0732">Signal</keyword>
<evidence type="ECO:0000256" key="1">
    <source>
        <dbReference type="ARBA" id="ARBA00022670"/>
    </source>
</evidence>
<dbReference type="InterPro" id="IPR029058">
    <property type="entry name" value="AB_hydrolase_fold"/>
</dbReference>
<evidence type="ECO:0000313" key="6">
    <source>
        <dbReference type="Proteomes" id="UP001252186"/>
    </source>
</evidence>
<dbReference type="RefSeq" id="WP_311592901.1">
    <property type="nucleotide sequence ID" value="NZ_JAVRHV010000002.1"/>
</dbReference>
<dbReference type="GO" id="GO:0008233">
    <property type="term" value="F:peptidase activity"/>
    <property type="evidence" value="ECO:0007669"/>
    <property type="project" value="UniProtKB-KW"/>
</dbReference>
<evidence type="ECO:0000256" key="3">
    <source>
        <dbReference type="ARBA" id="ARBA00022801"/>
    </source>
</evidence>
<dbReference type="PANTHER" id="PTHR11010">
    <property type="entry name" value="PROTEASE S28 PRO-X CARBOXYPEPTIDASE-RELATED"/>
    <property type="match status" value="1"/>
</dbReference>
<dbReference type="PANTHER" id="PTHR11010:SF38">
    <property type="entry name" value="LYSOSOMAL PRO-X CARBOXYPEPTIDASE"/>
    <property type="match status" value="1"/>
</dbReference>
<dbReference type="InterPro" id="IPR008761">
    <property type="entry name" value="Peptidase_S37"/>
</dbReference>
<organism evidence="5 6">
    <name type="scientific">Urechidicola vernalis</name>
    <dbReference type="NCBI Taxonomy" id="3075600"/>
    <lineage>
        <taxon>Bacteria</taxon>
        <taxon>Pseudomonadati</taxon>
        <taxon>Bacteroidota</taxon>
        <taxon>Flavobacteriia</taxon>
        <taxon>Flavobacteriales</taxon>
        <taxon>Flavobacteriaceae</taxon>
        <taxon>Urechidicola</taxon>
    </lineage>
</organism>
<accession>A0ABU2Y6S8</accession>
<evidence type="ECO:0000256" key="4">
    <source>
        <dbReference type="SAM" id="SignalP"/>
    </source>
</evidence>
<feature type="chain" id="PRO_5045096188" evidence="4">
    <location>
        <begin position="23"/>
        <end position="437"/>
    </location>
</feature>
<feature type="signal peptide" evidence="4">
    <location>
        <begin position="1"/>
        <end position="22"/>
    </location>
</feature>
<protein>
    <submittedName>
        <fullName evidence="5">S28 family serine protease</fullName>
    </submittedName>
</protein>